<dbReference type="AlphaFoldDB" id="A0A3B0QSX7"/>
<accession>A0A3B0QSX7</accession>
<dbReference type="Gene3D" id="3.90.550.10">
    <property type="entry name" value="Spore Coat Polysaccharide Biosynthesis Protein SpsA, Chain A"/>
    <property type="match status" value="1"/>
</dbReference>
<keyword evidence="3" id="KW-0812">Transmembrane</keyword>
<feature type="domain" description="Glycosyltransferase 2-like" evidence="4">
    <location>
        <begin position="45"/>
        <end position="161"/>
    </location>
</feature>
<reference evidence="5" key="1">
    <citation type="submission" date="2018-06" db="EMBL/GenBank/DDBJ databases">
        <authorList>
            <person name="Zhirakovskaya E."/>
        </authorList>
    </citation>
    <scope>NUCLEOTIDE SEQUENCE</scope>
</reference>
<organism evidence="5">
    <name type="scientific">hydrothermal vent metagenome</name>
    <dbReference type="NCBI Taxonomy" id="652676"/>
    <lineage>
        <taxon>unclassified sequences</taxon>
        <taxon>metagenomes</taxon>
        <taxon>ecological metagenomes</taxon>
    </lineage>
</organism>
<proteinExistence type="predicted"/>
<evidence type="ECO:0000259" key="4">
    <source>
        <dbReference type="Pfam" id="PF00535"/>
    </source>
</evidence>
<keyword evidence="3" id="KW-1133">Transmembrane helix</keyword>
<dbReference type="PANTHER" id="PTHR43630:SF1">
    <property type="entry name" value="POLY-BETA-1,6-N-ACETYL-D-GLUCOSAMINE SYNTHASE"/>
    <property type="match status" value="1"/>
</dbReference>
<dbReference type="InterPro" id="IPR001173">
    <property type="entry name" value="Glyco_trans_2-like"/>
</dbReference>
<protein>
    <submittedName>
        <fullName evidence="5">N-acetylglucosaminyltransferase</fullName>
        <ecNumber evidence="5">2.4.1.-</ecNumber>
    </submittedName>
</protein>
<dbReference type="EC" id="2.4.1.-" evidence="5"/>
<dbReference type="PANTHER" id="PTHR43630">
    <property type="entry name" value="POLY-BETA-1,6-N-ACETYL-D-GLUCOSAMINE SYNTHASE"/>
    <property type="match status" value="1"/>
</dbReference>
<dbReference type="EMBL" id="UOEB01000044">
    <property type="protein sequence ID" value="VAV82847.1"/>
    <property type="molecule type" value="Genomic_DNA"/>
</dbReference>
<dbReference type="InterPro" id="IPR029044">
    <property type="entry name" value="Nucleotide-diphossugar_trans"/>
</dbReference>
<sequence>MLVLDILFYTFIVVVCIQFIYYGLIFPRFAFAKSKRNTKKKISISILICAKNEAENLEQFLPYILEQKYPDFEVILINDASKDNTLEVMKSFKAKHDNVKIVDVKPIEVFWGSKKYALTLGIKAASNNFLLFTDADCKPLSKYWIKEMSSCFTNSKTLVLGYGAYKKQKYSLVNTLIRFETLITAIQYFSYAKTGIPYMGVGRNLAYRKETFFNASGFMNHMNIRSGDDDLFVNQVANSKNTAICFTKNSITESLPEPTFKAWFNQKKRHVSTAKYYKLKHKFLLGLFFLSQLLFW</sequence>
<evidence type="ECO:0000256" key="2">
    <source>
        <dbReference type="ARBA" id="ARBA00022679"/>
    </source>
</evidence>
<keyword evidence="2 5" id="KW-0808">Transferase</keyword>
<keyword evidence="1 5" id="KW-0328">Glycosyltransferase</keyword>
<gene>
    <name evidence="5" type="ORF">MNBD_BACTEROID02-1285</name>
</gene>
<name>A0A3B0QSX7_9ZZZZ</name>
<dbReference type="Pfam" id="PF00535">
    <property type="entry name" value="Glycos_transf_2"/>
    <property type="match status" value="1"/>
</dbReference>
<evidence type="ECO:0000256" key="1">
    <source>
        <dbReference type="ARBA" id="ARBA00022676"/>
    </source>
</evidence>
<keyword evidence="3" id="KW-0472">Membrane</keyword>
<feature type="non-terminal residue" evidence="5">
    <location>
        <position position="296"/>
    </location>
</feature>
<dbReference type="SUPFAM" id="SSF53448">
    <property type="entry name" value="Nucleotide-diphospho-sugar transferases"/>
    <property type="match status" value="1"/>
</dbReference>
<evidence type="ECO:0000256" key="3">
    <source>
        <dbReference type="SAM" id="Phobius"/>
    </source>
</evidence>
<evidence type="ECO:0000313" key="5">
    <source>
        <dbReference type="EMBL" id="VAV82847.1"/>
    </source>
</evidence>
<feature type="transmembrane region" description="Helical" evidence="3">
    <location>
        <begin position="6"/>
        <end position="31"/>
    </location>
</feature>
<dbReference type="GO" id="GO:0016757">
    <property type="term" value="F:glycosyltransferase activity"/>
    <property type="evidence" value="ECO:0007669"/>
    <property type="project" value="UniProtKB-KW"/>
</dbReference>